<organism evidence="1 2">
    <name type="scientific">Pythium oligandrum</name>
    <name type="common">Mycoparasitic fungus</name>
    <dbReference type="NCBI Taxonomy" id="41045"/>
    <lineage>
        <taxon>Eukaryota</taxon>
        <taxon>Sar</taxon>
        <taxon>Stramenopiles</taxon>
        <taxon>Oomycota</taxon>
        <taxon>Peronosporomycetes</taxon>
        <taxon>Pythiales</taxon>
        <taxon>Pythiaceae</taxon>
        <taxon>Pythium</taxon>
    </lineage>
</organism>
<reference evidence="1" key="1">
    <citation type="submission" date="2019-03" db="EMBL/GenBank/DDBJ databases">
        <title>Long read genome sequence of the mycoparasitic Pythium oligandrum ATCC 38472 isolated from sugarbeet rhizosphere.</title>
        <authorList>
            <person name="Gaulin E."/>
        </authorList>
    </citation>
    <scope>NUCLEOTIDE SEQUENCE</scope>
    <source>
        <strain evidence="1">ATCC 38472_TT</strain>
    </source>
</reference>
<sequence length="408" mass="46593">MVASPSKAAMQRPESVAKITVYVATCQLPPGSDPNAVALSGAAFKATKFQAQVATNAKLSAVQYFLLNQWGIANSPYAKIPVQEQFYTFKGRILRLDTALDAYYISDNDTIYLRFSSLGKICDPWAMSTSELRTELKTRNAYVPKLQPEQLMLRLQEEIMKESRLQRLQRATKMEEEAQVLTITKELAEFQAKLRGDVVPGGRRKQSRVVAVGSGTAFTRPASLTWSHPPSINRTVFLSITQLDQMYQVIPRDVLEPAILIFDAERKWVFDKHNILQKNSFDYKYMCFDADFLEFLTLKEEMGLVYWFRPQKSYEKLSAFLTSIDDPVTQAKFSPLILKEVKWLTLCGLNGWEGKSRQDGRKRDLTKVPKFTRSIMRVTTNLQSQSFDYLAVQELLYQSNPTLLFVPL</sequence>
<dbReference type="AlphaFoldDB" id="A0A8K1CDS1"/>
<evidence type="ECO:0000313" key="1">
    <source>
        <dbReference type="EMBL" id="TMW60920.1"/>
    </source>
</evidence>
<comment type="caution">
    <text evidence="1">The sequence shown here is derived from an EMBL/GenBank/DDBJ whole genome shotgun (WGS) entry which is preliminary data.</text>
</comment>
<protein>
    <submittedName>
        <fullName evidence="1">Uncharacterized protein</fullName>
    </submittedName>
</protein>
<accession>A0A8K1CDS1</accession>
<name>A0A8K1CDS1_PYTOL</name>
<proteinExistence type="predicted"/>
<dbReference type="OrthoDB" id="432217at2759"/>
<dbReference type="Proteomes" id="UP000794436">
    <property type="component" value="Unassembled WGS sequence"/>
</dbReference>
<evidence type="ECO:0000313" key="2">
    <source>
        <dbReference type="Proteomes" id="UP000794436"/>
    </source>
</evidence>
<keyword evidence="2" id="KW-1185">Reference proteome</keyword>
<gene>
    <name evidence="1" type="ORF">Poli38472_000962</name>
</gene>
<dbReference type="CDD" id="cd17039">
    <property type="entry name" value="Ubl_ubiquitin_like"/>
    <property type="match status" value="1"/>
</dbReference>
<dbReference type="EMBL" id="SPLM01000108">
    <property type="protein sequence ID" value="TMW60920.1"/>
    <property type="molecule type" value="Genomic_DNA"/>
</dbReference>